<protein>
    <submittedName>
        <fullName evidence="1 3">Uncharacterized protein</fullName>
    </submittedName>
</protein>
<dbReference type="WBParaSite" id="EgrG_002058000">
    <property type="protein sequence ID" value="EgrG_002058000"/>
    <property type="gene ID" value="EgrG_002058000"/>
</dbReference>
<organism evidence="1">
    <name type="scientific">Echinococcus granulosus</name>
    <name type="common">Hydatid tapeworm</name>
    <dbReference type="NCBI Taxonomy" id="6210"/>
    <lineage>
        <taxon>Eukaryota</taxon>
        <taxon>Metazoa</taxon>
        <taxon>Spiralia</taxon>
        <taxon>Lophotrochozoa</taxon>
        <taxon>Platyhelminthes</taxon>
        <taxon>Cestoda</taxon>
        <taxon>Eucestoda</taxon>
        <taxon>Cyclophyllidea</taxon>
        <taxon>Taeniidae</taxon>
        <taxon>Echinococcus</taxon>
        <taxon>Echinococcus granulosus group</taxon>
    </lineage>
</organism>
<accession>U6FT68</accession>
<evidence type="ECO:0000313" key="2">
    <source>
        <dbReference type="Proteomes" id="UP000492820"/>
    </source>
</evidence>
<reference evidence="1 2" key="1">
    <citation type="journal article" date="2013" name="Nature">
        <title>The genomes of four tapeworm species reveal adaptations to parasitism.</title>
        <authorList>
            <person name="Tsai I.J."/>
            <person name="Zarowiecki M."/>
            <person name="Holroyd N."/>
            <person name="Garciarrubio A."/>
            <person name="Sanchez-Flores A."/>
            <person name="Brooks K.L."/>
            <person name="Tracey A."/>
            <person name="Bobes R.J."/>
            <person name="Fragoso G."/>
            <person name="Sciutto E."/>
            <person name="Aslett M."/>
            <person name="Beasley H."/>
            <person name="Bennett H.M."/>
            <person name="Cai J."/>
            <person name="Camicia F."/>
            <person name="Clark R."/>
            <person name="Cucher M."/>
            <person name="De Silva N."/>
            <person name="Day T.A."/>
            <person name="Deplazes P."/>
            <person name="Estrada K."/>
            <person name="Fernandez C."/>
            <person name="Holland P.W."/>
            <person name="Hou J."/>
            <person name="Hu S."/>
            <person name="Huckvale T."/>
            <person name="Hung S.S."/>
            <person name="Kamenetzky L."/>
            <person name="Keane J.A."/>
            <person name="Kiss F."/>
            <person name="Koziol U."/>
            <person name="Lambert O."/>
            <person name="Liu K."/>
            <person name="Luo X."/>
            <person name="Luo Y."/>
            <person name="Macchiaroli N."/>
            <person name="Nichol S."/>
            <person name="Paps J."/>
            <person name="Parkinson J."/>
            <person name="Pouchkina-Stantcheva N."/>
            <person name="Riddiford N."/>
            <person name="Rosenzvit M."/>
            <person name="Salinas G."/>
            <person name="Wasmuth J.D."/>
            <person name="Zamanian M."/>
            <person name="Zheng Y."/>
            <person name="Cai X."/>
            <person name="Soberon X."/>
            <person name="Olson P.D."/>
            <person name="Laclette J.P."/>
            <person name="Brehm K."/>
            <person name="Berriman M."/>
            <person name="Garciarrubio A."/>
            <person name="Bobes R.J."/>
            <person name="Fragoso G."/>
            <person name="Sanchez-Flores A."/>
            <person name="Estrada K."/>
            <person name="Cevallos M.A."/>
            <person name="Morett E."/>
            <person name="Gonzalez V."/>
            <person name="Portillo T."/>
            <person name="Ochoa-Leyva A."/>
            <person name="Jose M.V."/>
            <person name="Sciutto E."/>
            <person name="Landa A."/>
            <person name="Jimenez L."/>
            <person name="Valdes V."/>
            <person name="Carrero J.C."/>
            <person name="Larralde C."/>
            <person name="Morales-Montor J."/>
            <person name="Limon-Lason J."/>
            <person name="Soberon X."/>
            <person name="Laclette J.P."/>
        </authorList>
    </citation>
    <scope>NUCLEOTIDE SEQUENCE [LARGE SCALE GENOMIC DNA]</scope>
</reference>
<reference evidence="3" key="2">
    <citation type="submission" date="2020-10" db="UniProtKB">
        <authorList>
            <consortium name="WormBaseParasite"/>
        </authorList>
    </citation>
    <scope>IDENTIFICATION</scope>
</reference>
<evidence type="ECO:0000313" key="1">
    <source>
        <dbReference type="EMBL" id="CDI70124.1"/>
    </source>
</evidence>
<dbReference type="Proteomes" id="UP000492820">
    <property type="component" value="Unassembled WGS sequence"/>
</dbReference>
<gene>
    <name evidence="1" type="ORF">EgrG_002058000</name>
</gene>
<name>U6FT68_ECHGR</name>
<dbReference type="EMBL" id="CBLN010003741">
    <property type="protein sequence ID" value="CDI70124.1"/>
    <property type="molecule type" value="Genomic_DNA"/>
</dbReference>
<evidence type="ECO:0000313" key="3">
    <source>
        <dbReference type="WBParaSite" id="EgrG_002058000"/>
    </source>
</evidence>
<sequence>MNAHEGVVRCVERPLRSSLEESDGKGVARGRWVHLCKPIKLCLTSPFPILLLEVVMPSEEEDTTVLTDGTGLTSSPSGIQRCALTTMAYR</sequence>
<proteinExistence type="predicted"/>
<dbReference type="AlphaFoldDB" id="U6FT68"/>